<name>A0A1Y2CRG0_9FUNG</name>
<organism evidence="1 2">
    <name type="scientific">Rhizoclosmatium globosum</name>
    <dbReference type="NCBI Taxonomy" id="329046"/>
    <lineage>
        <taxon>Eukaryota</taxon>
        <taxon>Fungi</taxon>
        <taxon>Fungi incertae sedis</taxon>
        <taxon>Chytridiomycota</taxon>
        <taxon>Chytridiomycota incertae sedis</taxon>
        <taxon>Chytridiomycetes</taxon>
        <taxon>Chytridiales</taxon>
        <taxon>Chytriomycetaceae</taxon>
        <taxon>Rhizoclosmatium</taxon>
    </lineage>
</organism>
<dbReference type="PANTHER" id="PTHR13192:SF3">
    <property type="entry name" value="COBALAMIN TRAFFICKING PROTEIN CBLD"/>
    <property type="match status" value="1"/>
</dbReference>
<dbReference type="STRING" id="329046.A0A1Y2CRG0"/>
<keyword evidence="2" id="KW-1185">Reference proteome</keyword>
<dbReference type="Pfam" id="PF10229">
    <property type="entry name" value="MMADHC"/>
    <property type="match status" value="1"/>
</dbReference>
<evidence type="ECO:0000313" key="2">
    <source>
        <dbReference type="Proteomes" id="UP000193642"/>
    </source>
</evidence>
<protein>
    <recommendedName>
        <fullName evidence="3">Methylmalonic aciduria and homocystinuria type D protein</fullName>
    </recommendedName>
</protein>
<dbReference type="PANTHER" id="PTHR13192">
    <property type="entry name" value="MY011 PROTEIN"/>
    <property type="match status" value="1"/>
</dbReference>
<dbReference type="AlphaFoldDB" id="A0A1Y2CRG0"/>
<evidence type="ECO:0008006" key="3">
    <source>
        <dbReference type="Google" id="ProtNLM"/>
    </source>
</evidence>
<dbReference type="OrthoDB" id="10263782at2759"/>
<comment type="caution">
    <text evidence="1">The sequence shown here is derived from an EMBL/GenBank/DDBJ whole genome shotgun (WGS) entry which is preliminary data.</text>
</comment>
<dbReference type="GO" id="GO:0009235">
    <property type="term" value="P:cobalamin metabolic process"/>
    <property type="evidence" value="ECO:0007669"/>
    <property type="project" value="InterPro"/>
</dbReference>
<dbReference type="EMBL" id="MCGO01000009">
    <property type="protein sequence ID" value="ORY49546.1"/>
    <property type="molecule type" value="Genomic_DNA"/>
</dbReference>
<proteinExistence type="predicted"/>
<evidence type="ECO:0000313" key="1">
    <source>
        <dbReference type="EMBL" id="ORY49546.1"/>
    </source>
</evidence>
<reference evidence="1 2" key="1">
    <citation type="submission" date="2016-07" db="EMBL/GenBank/DDBJ databases">
        <title>Pervasive Adenine N6-methylation of Active Genes in Fungi.</title>
        <authorList>
            <consortium name="DOE Joint Genome Institute"/>
            <person name="Mondo S.J."/>
            <person name="Dannebaum R.O."/>
            <person name="Kuo R.C."/>
            <person name="Labutti K."/>
            <person name="Haridas S."/>
            <person name="Kuo A."/>
            <person name="Salamov A."/>
            <person name="Ahrendt S.R."/>
            <person name="Lipzen A."/>
            <person name="Sullivan W."/>
            <person name="Andreopoulos W.B."/>
            <person name="Clum A."/>
            <person name="Lindquist E."/>
            <person name="Daum C."/>
            <person name="Ramamoorthy G.K."/>
            <person name="Gryganskyi A."/>
            <person name="Culley D."/>
            <person name="Magnuson J.K."/>
            <person name="James T.Y."/>
            <person name="O'Malley M.A."/>
            <person name="Stajich J.E."/>
            <person name="Spatafora J.W."/>
            <person name="Visel A."/>
            <person name="Grigoriev I.V."/>
        </authorList>
    </citation>
    <scope>NUCLEOTIDE SEQUENCE [LARGE SCALE GENOMIC DNA]</scope>
    <source>
        <strain evidence="1 2">JEL800</strain>
    </source>
</reference>
<gene>
    <name evidence="1" type="ORF">BCR33DRAFT_713851</name>
</gene>
<accession>A0A1Y2CRG0</accession>
<sequence>MSLCFRSDSGVTLNEAATFDGTTTTTASTTTSTVTSKAGTRVPETVIAPTERVLRFNNSTVATVFQVSAHRPGRTLFRDLEFVFPHYSEHCVAKGLTALPPQSQSLSLSQSLAQSNNSFSEVQRDNARPNVQRLLSNMDIRRQAPQMTPDNLIVVQTFQRSNSDLMVINDESNNERNLLLETFSAWGRYVISRIRAQGFWADMTDPCSGYPVYTPRGTSLYPDVDGAARLLKYNTHLVGCCRIISHPVWGTRNYPATLFTTCPVDLLAVVLEDSYQSHHSF</sequence>
<dbReference type="InterPro" id="IPR019362">
    <property type="entry name" value="MMADHC"/>
</dbReference>
<dbReference type="Proteomes" id="UP000193642">
    <property type="component" value="Unassembled WGS sequence"/>
</dbReference>